<evidence type="ECO:0000313" key="1">
    <source>
        <dbReference type="EMBL" id="BBI64894.1"/>
    </source>
</evidence>
<dbReference type="AlphaFoldDB" id="A0A455UPN4"/>
<dbReference type="EMBL" id="AP019514">
    <property type="protein sequence ID" value="BBI64894.1"/>
    <property type="molecule type" value="Genomic_DNA"/>
</dbReference>
<organism evidence="1 2">
    <name type="scientific">Vreelandella sulfidaeris</name>
    <dbReference type="NCBI Taxonomy" id="115553"/>
    <lineage>
        <taxon>Bacteria</taxon>
        <taxon>Pseudomonadati</taxon>
        <taxon>Pseudomonadota</taxon>
        <taxon>Gammaproteobacteria</taxon>
        <taxon>Oceanospirillales</taxon>
        <taxon>Halomonadaceae</taxon>
        <taxon>Vreelandella</taxon>
    </lineage>
</organism>
<proteinExistence type="predicted"/>
<reference evidence="1 2" key="1">
    <citation type="journal article" date="2019" name="Microbiol. Resour. Announc.">
        <title>Complete Genome Sequence of Halomonas sulfidaeris Strain Esulfide1 Isolated from a Metal Sulfide Rock at a Depth of 2,200 Meters, Obtained Using Nanopore Sequencing.</title>
        <authorList>
            <person name="Saito M."/>
            <person name="Nishigata A."/>
            <person name="Galipon J."/>
            <person name="Arakawa K."/>
        </authorList>
    </citation>
    <scope>NUCLEOTIDE SEQUENCE [LARGE SCALE GENOMIC DNA]</scope>
    <source>
        <strain evidence="1 2">ATCC BAA-803</strain>
    </source>
</reference>
<protein>
    <submittedName>
        <fullName evidence="1">Uncharacterized protein</fullName>
    </submittedName>
</protein>
<name>A0A455UPN4_9GAMM</name>
<evidence type="ECO:0000313" key="2">
    <source>
        <dbReference type="Proteomes" id="UP000320231"/>
    </source>
</evidence>
<sequence length="61" mass="6887">MLTTPRHLFSTLHTEWKNYNGAIGFGDYTVLSQEYTEAGGPAYVVTIHLSYIDEDSFILCV</sequence>
<dbReference type="KEGG" id="hsr:HSBAA_62000"/>
<accession>A0A455UPN4</accession>
<dbReference type="Proteomes" id="UP000320231">
    <property type="component" value="Chromosome"/>
</dbReference>
<gene>
    <name evidence="1" type="ORF">HSBAA_62000</name>
</gene>